<gene>
    <name evidence="6" type="ORF">DFJ68_3239</name>
</gene>
<accession>A0A495XYS5</accession>
<dbReference type="InterPro" id="IPR052032">
    <property type="entry name" value="ATP-dep_AA_Ligase"/>
</dbReference>
<name>A0A495XYS5_9MICO</name>
<evidence type="ECO:0000259" key="5">
    <source>
        <dbReference type="PROSITE" id="PS50975"/>
    </source>
</evidence>
<organism evidence="6 7">
    <name type="scientific">Terracoccus luteus</name>
    <dbReference type="NCBI Taxonomy" id="53356"/>
    <lineage>
        <taxon>Bacteria</taxon>
        <taxon>Bacillati</taxon>
        <taxon>Actinomycetota</taxon>
        <taxon>Actinomycetes</taxon>
        <taxon>Micrococcales</taxon>
        <taxon>Intrasporangiaceae</taxon>
        <taxon>Terracoccus</taxon>
    </lineage>
</organism>
<keyword evidence="3 4" id="KW-0067">ATP-binding</keyword>
<dbReference type="InterPro" id="IPR011761">
    <property type="entry name" value="ATP-grasp"/>
</dbReference>
<dbReference type="Gene3D" id="3.30.470.20">
    <property type="entry name" value="ATP-grasp fold, B domain"/>
    <property type="match status" value="1"/>
</dbReference>
<evidence type="ECO:0000313" key="6">
    <source>
        <dbReference type="EMBL" id="RKT79761.1"/>
    </source>
</evidence>
<evidence type="ECO:0000256" key="3">
    <source>
        <dbReference type="ARBA" id="ARBA00022840"/>
    </source>
</evidence>
<comment type="caution">
    <text evidence="6">The sequence shown here is derived from an EMBL/GenBank/DDBJ whole genome shotgun (WGS) entry which is preliminary data.</text>
</comment>
<dbReference type="GO" id="GO:0016874">
    <property type="term" value="F:ligase activity"/>
    <property type="evidence" value="ECO:0007669"/>
    <property type="project" value="UniProtKB-KW"/>
</dbReference>
<dbReference type="OrthoDB" id="24041at2"/>
<dbReference type="GO" id="GO:0046872">
    <property type="term" value="F:metal ion binding"/>
    <property type="evidence" value="ECO:0007669"/>
    <property type="project" value="InterPro"/>
</dbReference>
<feature type="domain" description="ATP-grasp" evidence="5">
    <location>
        <begin position="124"/>
        <end position="296"/>
    </location>
</feature>
<evidence type="ECO:0000256" key="1">
    <source>
        <dbReference type="ARBA" id="ARBA00022598"/>
    </source>
</evidence>
<evidence type="ECO:0000256" key="2">
    <source>
        <dbReference type="ARBA" id="ARBA00022741"/>
    </source>
</evidence>
<dbReference type="InterPro" id="IPR048764">
    <property type="entry name" value="PylC_N"/>
</dbReference>
<dbReference type="PROSITE" id="PS50975">
    <property type="entry name" value="ATP_GRASP"/>
    <property type="match status" value="1"/>
</dbReference>
<protein>
    <submittedName>
        <fullName evidence="6">Carbamoyl-phosphate synthase large subunit</fullName>
    </submittedName>
</protein>
<dbReference type="PANTHER" id="PTHR43585">
    <property type="entry name" value="FUMIPYRROLE BIOSYNTHESIS PROTEIN C"/>
    <property type="match status" value="1"/>
</dbReference>
<dbReference type="Pfam" id="PF21360">
    <property type="entry name" value="PylC-like_N"/>
    <property type="match status" value="1"/>
</dbReference>
<keyword evidence="7" id="KW-1185">Reference proteome</keyword>
<sequence length="342" mass="35607">MTGAPGSRTVLVTGAGGAAAVTLLRALRDRYRVVAADIDPHAVGLYLADPGDRVLLPRGDDPRFVDALLEAARAHGADLVVPTVDVELLEVSRRADDFAAHGIRLLVERPTTLGTCLDKWALMQACADTVRVPATVLLEGGTTDEEVAALGTPFIVKPRSGAGGRGFAVLPDAAHLDGVPRDGSQILQEWLPGEEFSVDVLARPDGHVVAAVPRRRDKVDSGIAVAGRTVADPALVTFGRTVAEAIGVVGVVNVQVRRAVDGTPALLEVNPRFPGTMALTVAAGVDMPRLSVAAAFGDPVPDHVEFAEVAVVRHWDEVLVPVAEYCDVPSADPVPAALGAAT</sequence>
<evidence type="ECO:0000313" key="7">
    <source>
        <dbReference type="Proteomes" id="UP000278440"/>
    </source>
</evidence>
<dbReference type="PANTHER" id="PTHR43585:SF2">
    <property type="entry name" value="ATP-GRASP ENZYME FSQD"/>
    <property type="match status" value="1"/>
</dbReference>
<dbReference type="Pfam" id="PF15632">
    <property type="entry name" value="ATPgrasp_Ter"/>
    <property type="match status" value="1"/>
</dbReference>
<proteinExistence type="predicted"/>
<evidence type="ECO:0000256" key="4">
    <source>
        <dbReference type="PROSITE-ProRule" id="PRU00409"/>
    </source>
</evidence>
<keyword evidence="2 4" id="KW-0547">Nucleotide-binding</keyword>
<dbReference type="SUPFAM" id="SSF56059">
    <property type="entry name" value="Glutathione synthetase ATP-binding domain-like"/>
    <property type="match status" value="1"/>
</dbReference>
<dbReference type="RefSeq" id="WP_121034599.1">
    <property type="nucleotide sequence ID" value="NZ_RBXT01000001.1"/>
</dbReference>
<keyword evidence="1" id="KW-0436">Ligase</keyword>
<dbReference type="AlphaFoldDB" id="A0A495XYS5"/>
<dbReference type="SUPFAM" id="SSF51735">
    <property type="entry name" value="NAD(P)-binding Rossmann-fold domains"/>
    <property type="match status" value="1"/>
</dbReference>
<dbReference type="EMBL" id="RBXT01000001">
    <property type="protein sequence ID" value="RKT79761.1"/>
    <property type="molecule type" value="Genomic_DNA"/>
</dbReference>
<dbReference type="Gene3D" id="3.40.50.20">
    <property type="match status" value="1"/>
</dbReference>
<reference evidence="6 7" key="1">
    <citation type="submission" date="2018-10" db="EMBL/GenBank/DDBJ databases">
        <title>Sequencing the genomes of 1000 actinobacteria strains.</title>
        <authorList>
            <person name="Klenk H.-P."/>
        </authorList>
    </citation>
    <scope>NUCLEOTIDE SEQUENCE [LARGE SCALE GENOMIC DNA]</scope>
    <source>
        <strain evidence="6 7">DSM 44267</strain>
    </source>
</reference>
<dbReference type="InterPro" id="IPR036291">
    <property type="entry name" value="NAD(P)-bd_dom_sf"/>
</dbReference>
<dbReference type="Proteomes" id="UP000278440">
    <property type="component" value="Unassembled WGS sequence"/>
</dbReference>
<dbReference type="GO" id="GO:0005524">
    <property type="term" value="F:ATP binding"/>
    <property type="evidence" value="ECO:0007669"/>
    <property type="project" value="UniProtKB-UniRule"/>
</dbReference>